<dbReference type="GO" id="GO:0016887">
    <property type="term" value="F:ATP hydrolysis activity"/>
    <property type="evidence" value="ECO:0007669"/>
    <property type="project" value="InterPro"/>
</dbReference>
<dbReference type="InterPro" id="IPR013611">
    <property type="entry name" value="Transp-assoc_OB_typ2"/>
</dbReference>
<dbReference type="RefSeq" id="WP_008803039.1">
    <property type="nucleotide sequence ID" value="NZ_KQ235737.1"/>
</dbReference>
<organism evidence="5 6">
    <name type="scientific">Fusobacterium vincentii 4_1_13</name>
    <dbReference type="NCBI Taxonomy" id="469606"/>
    <lineage>
        <taxon>Bacteria</taxon>
        <taxon>Fusobacteriati</taxon>
        <taxon>Fusobacteriota</taxon>
        <taxon>Fusobacteriia</taxon>
        <taxon>Fusobacteriales</taxon>
        <taxon>Fusobacteriaceae</taxon>
        <taxon>Fusobacterium</taxon>
    </lineage>
</organism>
<dbReference type="SMART" id="SM00382">
    <property type="entry name" value="AAA"/>
    <property type="match status" value="1"/>
</dbReference>
<feature type="domain" description="ABC transporter" evidence="4">
    <location>
        <begin position="4"/>
        <end position="238"/>
    </location>
</feature>
<dbReference type="Pfam" id="PF08402">
    <property type="entry name" value="TOBE_2"/>
    <property type="match status" value="1"/>
</dbReference>
<dbReference type="InterPro" id="IPR017871">
    <property type="entry name" value="ABC_transporter-like_CS"/>
</dbReference>
<proteinExistence type="predicted"/>
<dbReference type="InterPro" id="IPR027417">
    <property type="entry name" value="P-loop_NTPase"/>
</dbReference>
<dbReference type="Pfam" id="PF00005">
    <property type="entry name" value="ABC_tran"/>
    <property type="match status" value="1"/>
</dbReference>
<evidence type="ECO:0000256" key="1">
    <source>
        <dbReference type="ARBA" id="ARBA00022448"/>
    </source>
</evidence>
<dbReference type="GO" id="GO:0005524">
    <property type="term" value="F:ATP binding"/>
    <property type="evidence" value="ECO:0007669"/>
    <property type="project" value="UniProtKB-KW"/>
</dbReference>
<dbReference type="InterPro" id="IPR012340">
    <property type="entry name" value="NA-bd_OB-fold"/>
</dbReference>
<dbReference type="SUPFAM" id="SSF52540">
    <property type="entry name" value="P-loop containing nucleoside triphosphate hydrolases"/>
    <property type="match status" value="1"/>
</dbReference>
<dbReference type="GO" id="GO:0055052">
    <property type="term" value="C:ATP-binding cassette (ABC) transporter complex, substrate-binding subunit-containing"/>
    <property type="evidence" value="ECO:0007669"/>
    <property type="project" value="TreeGrafter"/>
</dbReference>
<dbReference type="FunFam" id="3.40.50.300:FF:000042">
    <property type="entry name" value="Maltose/maltodextrin ABC transporter, ATP-binding protein"/>
    <property type="match status" value="1"/>
</dbReference>
<comment type="caution">
    <text evidence="5">The sequence shown here is derived from an EMBL/GenBank/DDBJ whole genome shotgun (WGS) entry which is preliminary data.</text>
</comment>
<protein>
    <recommendedName>
        <fullName evidence="4">ABC transporter domain-containing protein</fullName>
    </recommendedName>
</protein>
<dbReference type="AlphaFoldDB" id="A0A0M1VUT1"/>
<dbReference type="PROSITE" id="PS00211">
    <property type="entry name" value="ABC_TRANSPORTER_1"/>
    <property type="match status" value="1"/>
</dbReference>
<reference evidence="5 6" key="1">
    <citation type="submission" date="2011-10" db="EMBL/GenBank/DDBJ databases">
        <title>The Genome Sequence of Fusobacterium sp. 4_1_13.</title>
        <authorList>
            <consortium name="The Broad Institute Genome Sequencing Platform"/>
            <person name="Earl A."/>
            <person name="Ward D."/>
            <person name="Feldgarden M."/>
            <person name="Gevers D."/>
            <person name="Strauss J."/>
            <person name="Ambrose C."/>
            <person name="Allen-Vercoe E."/>
            <person name="Young S.K."/>
            <person name="Zeng Q."/>
            <person name="Gargeya S."/>
            <person name="Fitzgerald M."/>
            <person name="Haas B."/>
            <person name="Abouelleil A."/>
            <person name="Alvarado L."/>
            <person name="Arachchi H.M."/>
            <person name="Berlin A."/>
            <person name="Brown A."/>
            <person name="Chapman S.B."/>
            <person name="Chen Z."/>
            <person name="Dunbar C."/>
            <person name="Freedman E."/>
            <person name="Gearin G."/>
            <person name="Goldberg J."/>
            <person name="Griggs A."/>
            <person name="Gujja S."/>
            <person name="Heiman D."/>
            <person name="Howarth C."/>
            <person name="Larson L."/>
            <person name="Lui A."/>
            <person name="MacDonald P.J."/>
            <person name="Montmayeur A."/>
            <person name="Murphy C."/>
            <person name="Neiman D."/>
            <person name="Pearson M."/>
            <person name="Priest M."/>
            <person name="Roberts A."/>
            <person name="Saif S."/>
            <person name="Shea T."/>
            <person name="Shenoy N."/>
            <person name="Sisk P."/>
            <person name="Stolte C."/>
            <person name="Sykes S."/>
            <person name="Wortman J."/>
            <person name="Nusbaum C."/>
            <person name="Birren B."/>
        </authorList>
    </citation>
    <scope>NUCLEOTIDE SEQUENCE [LARGE SCALE GENOMIC DNA]</scope>
    <source>
        <strain evidence="5 6">4_1_13</strain>
    </source>
</reference>
<dbReference type="GO" id="GO:0140359">
    <property type="term" value="F:ABC-type transporter activity"/>
    <property type="evidence" value="ECO:0007669"/>
    <property type="project" value="UniProtKB-ARBA"/>
</dbReference>
<accession>A0A0M1VUT1</accession>
<dbReference type="InterPro" id="IPR003593">
    <property type="entry name" value="AAA+_ATPase"/>
</dbReference>
<dbReference type="PANTHER" id="PTHR43875:SF4">
    <property type="entry name" value="GLUCOSE IMPORT ATP-BINDING PROTEIN GLCV"/>
    <property type="match status" value="1"/>
</dbReference>
<name>A0A0M1VUT1_FUSVC</name>
<dbReference type="Gene3D" id="3.40.50.300">
    <property type="entry name" value="P-loop containing nucleotide triphosphate hydrolases"/>
    <property type="match status" value="1"/>
</dbReference>
<evidence type="ECO:0000313" key="6">
    <source>
        <dbReference type="Proteomes" id="UP000004925"/>
    </source>
</evidence>
<keyword evidence="2" id="KW-0547">Nucleotide-binding</keyword>
<keyword evidence="3" id="KW-0067">ATP-binding</keyword>
<evidence type="ECO:0000256" key="3">
    <source>
        <dbReference type="ARBA" id="ARBA00022840"/>
    </source>
</evidence>
<dbReference type="PROSITE" id="PS50893">
    <property type="entry name" value="ABC_TRANSPORTER_2"/>
    <property type="match status" value="1"/>
</dbReference>
<sequence>MASVTITGVTKSFGNVTVLQEFNQKFEDGEFITLLGPSGCGKTTMLRLIAGFEKPSSGEIYIGDKLVSSEKEFLPPEKRGIGMVFQSYAVWPHMNVFDNIAYPLKIQKINKNEIEERVNQVLKIVHLEQYKDRFPSELSGGQQQRVALGRALVAQPEILLLDEPLSNLDAKLREEMRYEIKEITKKLKITVIYVTHDQIEAMTMSDRIVLINKGEVQQVAPPQEIYSKPKNMFVANFVGKVDFIKGKVVGSKILLDNSDGQILPNTSSFKGNVVVAIRPENAILSDDGEITGKVYSKFYLGDYNDLRVEIGNGNILRMIARASTYNTLNEGDEVKIKILDYFIFEDDGKDQIKIMT</sequence>
<dbReference type="InterPro" id="IPR003439">
    <property type="entry name" value="ABC_transporter-like_ATP-bd"/>
</dbReference>
<dbReference type="eggNOG" id="COG3842">
    <property type="taxonomic scope" value="Bacteria"/>
</dbReference>
<evidence type="ECO:0000256" key="2">
    <source>
        <dbReference type="ARBA" id="ARBA00022741"/>
    </source>
</evidence>
<evidence type="ECO:0000313" key="5">
    <source>
        <dbReference type="EMBL" id="EEO40342.1"/>
    </source>
</evidence>
<dbReference type="Proteomes" id="UP000004925">
    <property type="component" value="Unassembled WGS sequence"/>
</dbReference>
<dbReference type="SUPFAM" id="SSF50331">
    <property type="entry name" value="MOP-like"/>
    <property type="match status" value="1"/>
</dbReference>
<gene>
    <name evidence="5" type="ORF">FSCG_01055</name>
</gene>
<dbReference type="Gene3D" id="2.40.50.100">
    <property type="match status" value="1"/>
</dbReference>
<dbReference type="EMBL" id="ACDE02000019">
    <property type="protein sequence ID" value="EEO40342.1"/>
    <property type="molecule type" value="Genomic_DNA"/>
</dbReference>
<dbReference type="Gene3D" id="2.40.50.140">
    <property type="entry name" value="Nucleic acid-binding proteins"/>
    <property type="match status" value="1"/>
</dbReference>
<dbReference type="HOGENOM" id="CLU_000604_1_1_0"/>
<dbReference type="InterPro" id="IPR047641">
    <property type="entry name" value="ABC_transpr_MalK/UgpC-like"/>
</dbReference>
<dbReference type="PANTHER" id="PTHR43875">
    <property type="entry name" value="MALTODEXTRIN IMPORT ATP-BINDING PROTEIN MSMX"/>
    <property type="match status" value="1"/>
</dbReference>
<keyword evidence="1" id="KW-0813">Transport</keyword>
<dbReference type="InterPro" id="IPR008995">
    <property type="entry name" value="Mo/tungstate-bd_C_term_dom"/>
</dbReference>
<evidence type="ECO:0000259" key="4">
    <source>
        <dbReference type="PROSITE" id="PS50893"/>
    </source>
</evidence>